<protein>
    <submittedName>
        <fullName evidence="1">Zinc ribbon domain-containing protein</fullName>
    </submittedName>
</protein>
<evidence type="ECO:0000313" key="2">
    <source>
        <dbReference type="Proteomes" id="UP001156484"/>
    </source>
</evidence>
<keyword evidence="2" id="KW-1185">Reference proteome</keyword>
<proteinExistence type="predicted"/>
<evidence type="ECO:0000313" key="1">
    <source>
        <dbReference type="EMBL" id="UYP18674.1"/>
    </source>
</evidence>
<dbReference type="Proteomes" id="UP001156484">
    <property type="component" value="Chromosome"/>
</dbReference>
<sequence>MTAIEPATEPWGPAPDGLDLPHWEGLVEGELRLQRCNACRAWIWGPQAICGSCHGFDIGWEKVEPAGTVYSWHRSWYPYMDEYAGRLPYVTVLVELPGADGRRVLGLLVDDIDEDPRIGDEVVGAIELDEGARWPLVRWCRVRAGSEGETR</sequence>
<dbReference type="EMBL" id="CP107551">
    <property type="protein sequence ID" value="UYP18674.1"/>
    <property type="molecule type" value="Genomic_DNA"/>
</dbReference>
<accession>A0ACD4DF22</accession>
<reference evidence="1" key="1">
    <citation type="submission" date="2022-10" db="EMBL/GenBank/DDBJ databases">
        <title>Rhodococcus ferula Z13 complete genome.</title>
        <authorList>
            <person name="Long X."/>
            <person name="Zang M."/>
        </authorList>
    </citation>
    <scope>NUCLEOTIDE SEQUENCE</scope>
    <source>
        <strain evidence="1">Z13</strain>
    </source>
</reference>
<name>A0ACD4DF22_9NOCA</name>
<organism evidence="1 2">
    <name type="scientific">Rhodococcus sacchari</name>
    <dbReference type="NCBI Taxonomy" id="2962047"/>
    <lineage>
        <taxon>Bacteria</taxon>
        <taxon>Bacillati</taxon>
        <taxon>Actinomycetota</taxon>
        <taxon>Actinomycetes</taxon>
        <taxon>Mycobacteriales</taxon>
        <taxon>Nocardiaceae</taxon>
        <taxon>Rhodococcus</taxon>
    </lineage>
</organism>
<gene>
    <name evidence="1" type="ORF">OED52_18865</name>
</gene>